<evidence type="ECO:0000313" key="2">
    <source>
        <dbReference type="Proteomes" id="UP000091857"/>
    </source>
</evidence>
<sequence length="103" mass="12233">MEETLFVGKTRCFFLFTVLKISYVLDPNLPAPTPQNTDQVKAERTKHRLYDLFTSESSPKEIWKALEYKYNTEKQGVDKFLIMKYFEFLMVENVSIMDQVHEL</sequence>
<reference evidence="2" key="1">
    <citation type="journal article" date="2016" name="Nat. Biotechnol.">
        <title>Sequencing wild and cultivated cassava and related species reveals extensive interspecific hybridization and genetic diversity.</title>
        <authorList>
            <person name="Bredeson J.V."/>
            <person name="Lyons J.B."/>
            <person name="Prochnik S.E."/>
            <person name="Wu G.A."/>
            <person name="Ha C.M."/>
            <person name="Edsinger-Gonzales E."/>
            <person name="Grimwood J."/>
            <person name="Schmutz J."/>
            <person name="Rabbi I.Y."/>
            <person name="Egesi C."/>
            <person name="Nauluvula P."/>
            <person name="Lebot V."/>
            <person name="Ndunguru J."/>
            <person name="Mkamilo G."/>
            <person name="Bart R.S."/>
            <person name="Setter T.L."/>
            <person name="Gleadow R.M."/>
            <person name="Kulakow P."/>
            <person name="Ferguson M.E."/>
            <person name="Rounsley S."/>
            <person name="Rokhsar D.S."/>
        </authorList>
    </citation>
    <scope>NUCLEOTIDE SEQUENCE [LARGE SCALE GENOMIC DNA]</scope>
    <source>
        <strain evidence="2">cv. AM560-2</strain>
    </source>
</reference>
<dbReference type="Proteomes" id="UP000091857">
    <property type="component" value="Chromosome 3"/>
</dbReference>
<organism evidence="1 2">
    <name type="scientific">Manihot esculenta</name>
    <name type="common">Cassava</name>
    <name type="synonym">Jatropha manihot</name>
    <dbReference type="NCBI Taxonomy" id="3983"/>
    <lineage>
        <taxon>Eukaryota</taxon>
        <taxon>Viridiplantae</taxon>
        <taxon>Streptophyta</taxon>
        <taxon>Embryophyta</taxon>
        <taxon>Tracheophyta</taxon>
        <taxon>Spermatophyta</taxon>
        <taxon>Magnoliopsida</taxon>
        <taxon>eudicotyledons</taxon>
        <taxon>Gunneridae</taxon>
        <taxon>Pentapetalae</taxon>
        <taxon>rosids</taxon>
        <taxon>fabids</taxon>
        <taxon>Malpighiales</taxon>
        <taxon>Euphorbiaceae</taxon>
        <taxon>Crotonoideae</taxon>
        <taxon>Manihoteae</taxon>
        <taxon>Manihot</taxon>
    </lineage>
</organism>
<dbReference type="EMBL" id="CM004389">
    <property type="protein sequence ID" value="KAG8657243.1"/>
    <property type="molecule type" value="Genomic_DNA"/>
</dbReference>
<name>A0ACB7I062_MANES</name>
<protein>
    <submittedName>
        <fullName evidence="1">Uncharacterized protein</fullName>
    </submittedName>
</protein>
<comment type="caution">
    <text evidence="1">The sequence shown here is derived from an EMBL/GenBank/DDBJ whole genome shotgun (WGS) entry which is preliminary data.</text>
</comment>
<accession>A0ACB7I062</accession>
<keyword evidence="2" id="KW-1185">Reference proteome</keyword>
<proteinExistence type="predicted"/>
<gene>
    <name evidence="1" type="ORF">MANES_03G053732v8</name>
</gene>
<evidence type="ECO:0000313" key="1">
    <source>
        <dbReference type="EMBL" id="KAG8657243.1"/>
    </source>
</evidence>